<dbReference type="Gene3D" id="1.10.630.10">
    <property type="entry name" value="Cytochrome P450"/>
    <property type="match status" value="1"/>
</dbReference>
<sequence>MSTATPTTDTRSGLATASVADTAAVVGGAIAPILAQGVIARRPPVVRLAGLLGTDDRSVRLLQQIQERYGTGPVRLPVPGRSVALVLGADDVHRVLDGTPEPFAAATWEKRGALGQFQPHGVLVSHGAARDERRRFTESVLDTGSPLHAQAGSITRVVRDESLHLRERSEQAGVLDWDAFVTAWWRIVRRIVLGDTARSDHRLTDLLTRMRRRGNLSVLAPKRDDLRERWRRGVRGYLDDPQPGSLAEMVTGAEQAGDAPEDQIGHWLFAFDPGGAVTLRALALLATDPQLRGRARAETAGRDLDGPQELPLLRSTVLESARLWPTTPLLLRETTEPTEWAGGELPSHTALLVPAWFLHRDASTRDDADRADPDQWLDGHAREDWMLTPFSGGPGVCPGRELVLFVASSVLATLLEDHHHVLLPPERFRADAPLPRGLNPYALRFGVSRSTV</sequence>
<dbReference type="GO" id="GO:0005506">
    <property type="term" value="F:iron ion binding"/>
    <property type="evidence" value="ECO:0007669"/>
    <property type="project" value="InterPro"/>
</dbReference>
<evidence type="ECO:0000256" key="1">
    <source>
        <dbReference type="ARBA" id="ARBA00010617"/>
    </source>
</evidence>
<dbReference type="GO" id="GO:0020037">
    <property type="term" value="F:heme binding"/>
    <property type="evidence" value="ECO:0007669"/>
    <property type="project" value="InterPro"/>
</dbReference>
<dbReference type="Proteomes" id="UP000295560">
    <property type="component" value="Unassembled WGS sequence"/>
</dbReference>
<dbReference type="OrthoDB" id="7376058at2"/>
<organism evidence="2 3">
    <name type="scientific">Pseudonocardia endophytica</name>
    <dbReference type="NCBI Taxonomy" id="401976"/>
    <lineage>
        <taxon>Bacteria</taxon>
        <taxon>Bacillati</taxon>
        <taxon>Actinomycetota</taxon>
        <taxon>Actinomycetes</taxon>
        <taxon>Pseudonocardiales</taxon>
        <taxon>Pseudonocardiaceae</taxon>
        <taxon>Pseudonocardia</taxon>
    </lineage>
</organism>
<comment type="caution">
    <text evidence="2">The sequence shown here is derived from an EMBL/GenBank/DDBJ whole genome shotgun (WGS) entry which is preliminary data.</text>
</comment>
<dbReference type="InterPro" id="IPR001128">
    <property type="entry name" value="Cyt_P450"/>
</dbReference>
<dbReference type="EMBL" id="SMFZ01000001">
    <property type="protein sequence ID" value="TCK24643.1"/>
    <property type="molecule type" value="Genomic_DNA"/>
</dbReference>
<dbReference type="RefSeq" id="WP_132421071.1">
    <property type="nucleotide sequence ID" value="NZ_SMFZ01000001.1"/>
</dbReference>
<reference evidence="2 3" key="1">
    <citation type="submission" date="2019-03" db="EMBL/GenBank/DDBJ databases">
        <title>Sequencing the genomes of 1000 actinobacteria strains.</title>
        <authorList>
            <person name="Klenk H.-P."/>
        </authorList>
    </citation>
    <scope>NUCLEOTIDE SEQUENCE [LARGE SCALE GENOMIC DNA]</scope>
    <source>
        <strain evidence="2 3">DSM 44969</strain>
    </source>
</reference>
<dbReference type="PANTHER" id="PTHR24305">
    <property type="entry name" value="CYTOCHROME P450"/>
    <property type="match status" value="1"/>
</dbReference>
<dbReference type="AlphaFoldDB" id="A0A4R1HTJ2"/>
<name>A0A4R1HTJ2_PSEEN</name>
<accession>A0A4R1HTJ2</accession>
<gene>
    <name evidence="2" type="ORF">EV378_0425</name>
</gene>
<keyword evidence="3" id="KW-1185">Reference proteome</keyword>
<proteinExistence type="inferred from homology"/>
<dbReference type="Pfam" id="PF00067">
    <property type="entry name" value="p450"/>
    <property type="match status" value="1"/>
</dbReference>
<dbReference type="PANTHER" id="PTHR24305:SF166">
    <property type="entry name" value="CYTOCHROME P450 12A4, MITOCHONDRIAL-RELATED"/>
    <property type="match status" value="1"/>
</dbReference>
<dbReference type="InterPro" id="IPR036396">
    <property type="entry name" value="Cyt_P450_sf"/>
</dbReference>
<dbReference type="InterPro" id="IPR050121">
    <property type="entry name" value="Cytochrome_P450_monoxygenase"/>
</dbReference>
<evidence type="ECO:0000313" key="2">
    <source>
        <dbReference type="EMBL" id="TCK24643.1"/>
    </source>
</evidence>
<protein>
    <submittedName>
        <fullName evidence="2">Cytochrome P450</fullName>
    </submittedName>
</protein>
<dbReference type="GO" id="GO:0004497">
    <property type="term" value="F:monooxygenase activity"/>
    <property type="evidence" value="ECO:0007669"/>
    <property type="project" value="InterPro"/>
</dbReference>
<evidence type="ECO:0000313" key="3">
    <source>
        <dbReference type="Proteomes" id="UP000295560"/>
    </source>
</evidence>
<dbReference type="GO" id="GO:0016705">
    <property type="term" value="F:oxidoreductase activity, acting on paired donors, with incorporation or reduction of molecular oxygen"/>
    <property type="evidence" value="ECO:0007669"/>
    <property type="project" value="InterPro"/>
</dbReference>
<dbReference type="SUPFAM" id="SSF48264">
    <property type="entry name" value="Cytochrome P450"/>
    <property type="match status" value="1"/>
</dbReference>
<comment type="similarity">
    <text evidence="1">Belongs to the cytochrome P450 family.</text>
</comment>